<proteinExistence type="predicted"/>
<name>A0A552WU64_9MICO</name>
<protein>
    <submittedName>
        <fullName evidence="1">Uncharacterized protein</fullName>
    </submittedName>
</protein>
<comment type="caution">
    <text evidence="1">The sequence shown here is derived from an EMBL/GenBank/DDBJ whole genome shotgun (WGS) entry which is preliminary data.</text>
</comment>
<dbReference type="AlphaFoldDB" id="A0A552WU64"/>
<organism evidence="1 2">
    <name type="scientific">Georgenia yuyongxinii</name>
    <dbReference type="NCBI Taxonomy" id="2589797"/>
    <lineage>
        <taxon>Bacteria</taxon>
        <taxon>Bacillati</taxon>
        <taxon>Actinomycetota</taxon>
        <taxon>Actinomycetes</taxon>
        <taxon>Micrococcales</taxon>
        <taxon>Bogoriellaceae</taxon>
        <taxon>Georgenia</taxon>
    </lineage>
</organism>
<dbReference type="RefSeq" id="WP_143417532.1">
    <property type="nucleotide sequence ID" value="NZ_VJXR01000010.1"/>
</dbReference>
<gene>
    <name evidence="1" type="ORF">FJ693_05530</name>
</gene>
<evidence type="ECO:0000313" key="2">
    <source>
        <dbReference type="Proteomes" id="UP000318693"/>
    </source>
</evidence>
<reference evidence="1 2" key="1">
    <citation type="submission" date="2019-07" db="EMBL/GenBank/DDBJ databases">
        <title>Georgenia wutianyii sp. nov. and Georgenia *** sp. nov. isolated from plateau pika (Ochotona curzoniae) in the Qinghai-Tibet plateau of China.</title>
        <authorList>
            <person name="Tian Z."/>
        </authorList>
    </citation>
    <scope>NUCLEOTIDE SEQUENCE [LARGE SCALE GENOMIC DNA]</scope>
    <source>
        <strain evidence="1 2">Z446</strain>
    </source>
</reference>
<evidence type="ECO:0000313" key="1">
    <source>
        <dbReference type="EMBL" id="TRW46388.1"/>
    </source>
</evidence>
<sequence>MCPQGQTPPPAWVDALVSGDRDAIPAGTEVLIIDPDGQGAAWWHLLTHPDVEVAPTYRDAAELLEVLVELAPGGPLVVIVDNRATVLYDDEDLAADRETIRGKLAHLESDEGNKLGVTVSMSRAPWRMQRRDDMAGPDRHEGGRLPEQIIRSLGRIWVGG</sequence>
<accession>A0A552WU64</accession>
<keyword evidence="2" id="KW-1185">Reference proteome</keyword>
<dbReference type="EMBL" id="VJXR01000010">
    <property type="protein sequence ID" value="TRW46388.1"/>
    <property type="molecule type" value="Genomic_DNA"/>
</dbReference>
<dbReference type="Proteomes" id="UP000318693">
    <property type="component" value="Unassembled WGS sequence"/>
</dbReference>